<organism evidence="1 2">
    <name type="scientific">Puccinia striiformis f. sp. tritici</name>
    <dbReference type="NCBI Taxonomy" id="168172"/>
    <lineage>
        <taxon>Eukaryota</taxon>
        <taxon>Fungi</taxon>
        <taxon>Dikarya</taxon>
        <taxon>Basidiomycota</taxon>
        <taxon>Pucciniomycotina</taxon>
        <taxon>Pucciniomycetes</taxon>
        <taxon>Pucciniales</taxon>
        <taxon>Pucciniaceae</taxon>
        <taxon>Puccinia</taxon>
    </lineage>
</organism>
<reference evidence="2" key="1">
    <citation type="journal article" date="2018" name="BMC Genomics">
        <title>Genomic insights into host adaptation between the wheat stripe rust pathogen (Puccinia striiformis f. sp. tritici) and the barley stripe rust pathogen (Puccinia striiformis f. sp. hordei).</title>
        <authorList>
            <person name="Xia C."/>
            <person name="Wang M."/>
            <person name="Yin C."/>
            <person name="Cornejo O.E."/>
            <person name="Hulbert S.H."/>
            <person name="Chen X."/>
        </authorList>
    </citation>
    <scope>NUCLEOTIDE SEQUENCE [LARGE SCALE GENOMIC DNA]</scope>
    <source>
        <strain evidence="2">93-210</strain>
    </source>
</reference>
<dbReference type="EMBL" id="CM045872">
    <property type="protein sequence ID" value="KAI7950118.1"/>
    <property type="molecule type" value="Genomic_DNA"/>
</dbReference>
<gene>
    <name evidence="1" type="ORF">MJO28_008939</name>
</gene>
<evidence type="ECO:0000313" key="2">
    <source>
        <dbReference type="Proteomes" id="UP001060170"/>
    </source>
</evidence>
<feature type="non-terminal residue" evidence="1">
    <location>
        <position position="1"/>
    </location>
</feature>
<accession>A0ACC0ED68</accession>
<name>A0ACC0ED68_9BASI</name>
<sequence>SSPSSKWAGALTTSWKVDLDSKAFGKGTQSYEPTTSLGLLDTTKLRITLLREPATLAALKETADDCPCPRALPEPVCSITARRAPSRREVAVNENPIMLPPREERLIHDQNNAEPSTGS</sequence>
<dbReference type="Proteomes" id="UP001060170">
    <property type="component" value="Chromosome 8"/>
</dbReference>
<comment type="caution">
    <text evidence="1">The sequence shown here is derived from an EMBL/GenBank/DDBJ whole genome shotgun (WGS) entry which is preliminary data.</text>
</comment>
<keyword evidence="2" id="KW-1185">Reference proteome</keyword>
<proteinExistence type="predicted"/>
<reference evidence="1 2" key="3">
    <citation type="journal article" date="2022" name="Microbiol. Spectr.">
        <title>Folding features and dynamics of 3D genome architecture in plant fungal pathogens.</title>
        <authorList>
            <person name="Xia C."/>
        </authorList>
    </citation>
    <scope>NUCLEOTIDE SEQUENCE [LARGE SCALE GENOMIC DNA]</scope>
    <source>
        <strain evidence="1 2">93-210</strain>
    </source>
</reference>
<evidence type="ECO:0000313" key="1">
    <source>
        <dbReference type="EMBL" id="KAI7950118.1"/>
    </source>
</evidence>
<protein>
    <submittedName>
        <fullName evidence="1">Uncharacterized protein</fullName>
    </submittedName>
</protein>
<reference evidence="2" key="2">
    <citation type="journal article" date="2018" name="Mol. Plant Microbe Interact.">
        <title>Genome sequence resources for the wheat stripe rust pathogen (Puccinia striiformis f. sp. tritici) and the barley stripe rust pathogen (Puccinia striiformis f. sp. hordei).</title>
        <authorList>
            <person name="Xia C."/>
            <person name="Wang M."/>
            <person name="Yin C."/>
            <person name="Cornejo O.E."/>
            <person name="Hulbert S.H."/>
            <person name="Chen X."/>
        </authorList>
    </citation>
    <scope>NUCLEOTIDE SEQUENCE [LARGE SCALE GENOMIC DNA]</scope>
    <source>
        <strain evidence="2">93-210</strain>
    </source>
</reference>